<accession>A0A0F4YSZ0</accession>
<comment type="subcellular location">
    <subcellularLocation>
        <location evidence="2">Chromosome</location>
        <location evidence="2">Telomere</location>
    </subcellularLocation>
</comment>
<dbReference type="Proteomes" id="UP000053958">
    <property type="component" value="Unassembled WGS sequence"/>
</dbReference>
<comment type="subunit">
    <text evidence="4">Component of the EKC/KEOPS complex composed of at least BUD32, CGI121, GON7, KAE1 and PCC1; the whole complex dimerizes.</text>
</comment>
<evidence type="ECO:0000259" key="14">
    <source>
        <dbReference type="PROSITE" id="PS50011"/>
    </source>
</evidence>
<dbReference type="InterPro" id="IPR007867">
    <property type="entry name" value="GMC_OxRtase_C"/>
</dbReference>
<dbReference type="SUPFAM" id="SSF56112">
    <property type="entry name" value="Protein kinase-like (PK-like)"/>
    <property type="match status" value="1"/>
</dbReference>
<dbReference type="GO" id="GO:0050660">
    <property type="term" value="F:flavin adenine dinucleotide binding"/>
    <property type="evidence" value="ECO:0007669"/>
    <property type="project" value="InterPro"/>
</dbReference>
<dbReference type="GeneID" id="25317125"/>
<sequence>MDGPVARPYDFVVVGGGPAGCVIASRLANTVKKPSVLLLEAGGGSPDDILRVVGKRWTAFMNPDRNWGYMTVPQEHCHNRVINYARGRGLGGSSAINFSAYTVGCRGDYDRWAQIVGDDFFKWERMQPRLKSLETFHREMPTKEHQKYAAPNPSDHGTQGPLHVGYASEWEKDLPPLLDTFEEAGFPRNFDLNSGNPLGMGIAMNSAYQGRMSTAADLLTSHPENLTILTNAPVQRVILKNKRAAGVESNGRHFLAAKDVILSAGSLDTPKILMFSGIGPSSQLERHQLPVIQDLPAVGQGLRDHGFVALSFLRKEHSTDRGAFYGCQEAMDAGMEQWKKDRTGPWTTFACQFGVGYFKSDEITSSHEFKMLPADEKEFLLQDTVPHYELLTHFPAHMFVPNWPKEHMNYNSLVAFVLNGQSRGKVALQSPNPDKPLLFDPKLLSHPYDRRVAIESVRHLLQVVKHPSFTKDNVAELIGPKSESDEDILEFWKENIMSSFHMTGTVKMGKIDDTDAAVDHKFRVFGIGHLRVADMSVVPVLPNSHIQATAIKTTVNEKMILANTMISPDYGYIRYFSKQSWKNKKKRRAALETMILLIQFDSLPLLNDTVTELIVADQSVWPDEQRLPMMLAELLAQEGNSLARPGGSFVYKIREDPLRVRYPPYPDDSPLPSVSLSDLQIKQQIADSAHLVLQHGCDRLYVYKTVNRPFYHPHDTETFEQELRNVLLFRGSPNIVQFVAVVKAPSPFATRPQAKNPDVIHGMLLEYYPGGTLEEAICPDNRRESTWMHWPKQIAMVLYQLHKNEITHMDITPKNVVIDAENNAVLIDIGVGFTHEWLAPEIREELQPLGLPFEKRRRHDLWAFGKLLRGLGRLDENGPFGRKLQQIGDDLSKDDPVSRIDLPTVIIALENS</sequence>
<name>A0A0F4YSZ0_RASE3</name>
<comment type="catalytic activity">
    <reaction evidence="11">
        <text>L-threonyl-[protein] + ATP = O-phospho-L-threonyl-[protein] + ADP + H(+)</text>
        <dbReference type="Rhea" id="RHEA:46608"/>
        <dbReference type="Rhea" id="RHEA-COMP:11060"/>
        <dbReference type="Rhea" id="RHEA-COMP:11605"/>
        <dbReference type="ChEBI" id="CHEBI:15378"/>
        <dbReference type="ChEBI" id="CHEBI:30013"/>
        <dbReference type="ChEBI" id="CHEBI:30616"/>
        <dbReference type="ChEBI" id="CHEBI:61977"/>
        <dbReference type="ChEBI" id="CHEBI:456216"/>
        <dbReference type="EC" id="2.7.11.1"/>
    </reaction>
</comment>
<evidence type="ECO:0000256" key="7">
    <source>
        <dbReference type="ARBA" id="ARBA00019973"/>
    </source>
</evidence>
<comment type="similarity">
    <text evidence="3 13">Belongs to the GMC oxidoreductase family.</text>
</comment>
<dbReference type="InterPro" id="IPR008266">
    <property type="entry name" value="Tyr_kinase_AS"/>
</dbReference>
<dbReference type="Gene3D" id="1.10.510.10">
    <property type="entry name" value="Transferase(Phosphotransferase) domain 1"/>
    <property type="match status" value="1"/>
</dbReference>
<evidence type="ECO:0000256" key="8">
    <source>
        <dbReference type="ARBA" id="ARBA00022895"/>
    </source>
</evidence>
<dbReference type="SMART" id="SM00220">
    <property type="entry name" value="S_TKc"/>
    <property type="match status" value="1"/>
</dbReference>
<evidence type="ECO:0000313" key="16">
    <source>
        <dbReference type="Proteomes" id="UP000053958"/>
    </source>
</evidence>
<evidence type="ECO:0000256" key="5">
    <source>
        <dbReference type="ARBA" id="ARBA00012513"/>
    </source>
</evidence>
<dbReference type="SUPFAM" id="SSF51905">
    <property type="entry name" value="FAD/NAD(P)-binding domain"/>
    <property type="match status" value="1"/>
</dbReference>
<dbReference type="EMBL" id="LASV01000195">
    <property type="protein sequence ID" value="KKA21200.1"/>
    <property type="molecule type" value="Genomic_DNA"/>
</dbReference>
<dbReference type="InterPro" id="IPR000172">
    <property type="entry name" value="GMC_OxRdtase_N"/>
</dbReference>
<dbReference type="InterPro" id="IPR000719">
    <property type="entry name" value="Prot_kinase_dom"/>
</dbReference>
<organism evidence="15 16">
    <name type="scientific">Rasamsonia emersonii (strain ATCC 16479 / CBS 393.64 / IMI 116815)</name>
    <dbReference type="NCBI Taxonomy" id="1408163"/>
    <lineage>
        <taxon>Eukaryota</taxon>
        <taxon>Fungi</taxon>
        <taxon>Dikarya</taxon>
        <taxon>Ascomycota</taxon>
        <taxon>Pezizomycotina</taxon>
        <taxon>Eurotiomycetes</taxon>
        <taxon>Eurotiomycetidae</taxon>
        <taxon>Eurotiales</taxon>
        <taxon>Trichocomaceae</taxon>
        <taxon>Rasamsonia</taxon>
    </lineage>
</organism>
<dbReference type="RefSeq" id="XP_013327812.1">
    <property type="nucleotide sequence ID" value="XM_013472358.1"/>
</dbReference>
<comment type="catalytic activity">
    <reaction evidence="12">
        <text>L-seryl-[protein] + ATP = O-phospho-L-seryl-[protein] + ADP + H(+)</text>
        <dbReference type="Rhea" id="RHEA:17989"/>
        <dbReference type="Rhea" id="RHEA-COMP:9863"/>
        <dbReference type="Rhea" id="RHEA-COMP:11604"/>
        <dbReference type="ChEBI" id="CHEBI:15378"/>
        <dbReference type="ChEBI" id="CHEBI:29999"/>
        <dbReference type="ChEBI" id="CHEBI:30616"/>
        <dbReference type="ChEBI" id="CHEBI:83421"/>
        <dbReference type="ChEBI" id="CHEBI:456216"/>
        <dbReference type="EC" id="2.7.11.1"/>
    </reaction>
</comment>
<protein>
    <recommendedName>
        <fullName evidence="7">EKC/KEOPS complex subunit BUD32</fullName>
        <ecNumber evidence="5">2.7.11.1</ecNumber>
    </recommendedName>
    <alternativeName>
        <fullName evidence="9 10">Atypical Serine/threonine protein kinase BUD32</fullName>
    </alternativeName>
    <alternativeName>
        <fullName evidence="6">EKC/KEOPS complex subunit bud32</fullName>
    </alternativeName>
</protein>
<evidence type="ECO:0000256" key="10">
    <source>
        <dbReference type="ARBA" id="ARBA00033194"/>
    </source>
</evidence>
<reference evidence="15 16" key="1">
    <citation type="submission" date="2015-04" db="EMBL/GenBank/DDBJ databases">
        <authorList>
            <person name="Heijne W.H."/>
            <person name="Fedorova N.D."/>
            <person name="Nierman W.C."/>
            <person name="Vollebregt A.W."/>
            <person name="Zhao Z."/>
            <person name="Wu L."/>
            <person name="Kumar M."/>
            <person name="Stam H."/>
            <person name="van den Berg M.A."/>
            <person name="Pel H.J."/>
        </authorList>
    </citation>
    <scope>NUCLEOTIDE SEQUENCE [LARGE SCALE GENOMIC DNA]</scope>
    <source>
        <strain evidence="15 16">CBS 393.64</strain>
    </source>
</reference>
<dbReference type="PROSITE" id="PS00623">
    <property type="entry name" value="GMC_OXRED_1"/>
    <property type="match status" value="1"/>
</dbReference>
<dbReference type="GO" id="GO:0005524">
    <property type="term" value="F:ATP binding"/>
    <property type="evidence" value="ECO:0007669"/>
    <property type="project" value="InterPro"/>
</dbReference>
<keyword evidence="8" id="KW-0779">Telomere</keyword>
<dbReference type="STRING" id="1408163.A0A0F4YSZ0"/>
<evidence type="ECO:0000313" key="15">
    <source>
        <dbReference type="EMBL" id="KKA21200.1"/>
    </source>
</evidence>
<evidence type="ECO:0000256" key="11">
    <source>
        <dbReference type="ARBA" id="ARBA00047899"/>
    </source>
</evidence>
<keyword evidence="16" id="KW-1185">Reference proteome</keyword>
<dbReference type="PANTHER" id="PTHR11552">
    <property type="entry name" value="GLUCOSE-METHANOL-CHOLINE GMC OXIDOREDUCTASE"/>
    <property type="match status" value="1"/>
</dbReference>
<evidence type="ECO:0000256" key="12">
    <source>
        <dbReference type="ARBA" id="ARBA00048679"/>
    </source>
</evidence>
<dbReference type="Gene3D" id="3.50.50.60">
    <property type="entry name" value="FAD/NAD(P)-binding domain"/>
    <property type="match status" value="1"/>
</dbReference>
<evidence type="ECO:0000256" key="4">
    <source>
        <dbReference type="ARBA" id="ARBA00011534"/>
    </source>
</evidence>
<gene>
    <name evidence="15" type="ORF">T310_4778</name>
</gene>
<dbReference type="InterPro" id="IPR036188">
    <property type="entry name" value="FAD/NAD-bd_sf"/>
</dbReference>
<dbReference type="OrthoDB" id="269227at2759"/>
<dbReference type="PROSITE" id="PS50011">
    <property type="entry name" value="PROTEIN_KINASE_DOM"/>
    <property type="match status" value="1"/>
</dbReference>
<proteinExistence type="inferred from homology"/>
<evidence type="ECO:0000256" key="9">
    <source>
        <dbReference type="ARBA" id="ARBA00030980"/>
    </source>
</evidence>
<dbReference type="Gene3D" id="3.30.200.20">
    <property type="entry name" value="Phosphorylase Kinase, domain 1"/>
    <property type="match status" value="1"/>
</dbReference>
<dbReference type="InterPro" id="IPR012132">
    <property type="entry name" value="GMC_OxRdtase"/>
</dbReference>
<dbReference type="PROSITE" id="PS00109">
    <property type="entry name" value="PROTEIN_KINASE_TYR"/>
    <property type="match status" value="1"/>
</dbReference>
<comment type="caution">
    <text evidence="15">The sequence shown here is derived from an EMBL/GenBank/DDBJ whole genome shotgun (WGS) entry which is preliminary data.</text>
</comment>
<dbReference type="GO" id="GO:0004674">
    <property type="term" value="F:protein serine/threonine kinase activity"/>
    <property type="evidence" value="ECO:0007669"/>
    <property type="project" value="UniProtKB-EC"/>
</dbReference>
<evidence type="ECO:0000256" key="6">
    <source>
        <dbReference type="ARBA" id="ARBA00013948"/>
    </source>
</evidence>
<keyword evidence="8" id="KW-0158">Chromosome</keyword>
<evidence type="ECO:0000256" key="1">
    <source>
        <dbReference type="ARBA" id="ARBA00003747"/>
    </source>
</evidence>
<dbReference type="GO" id="GO:0016614">
    <property type="term" value="F:oxidoreductase activity, acting on CH-OH group of donors"/>
    <property type="evidence" value="ECO:0007669"/>
    <property type="project" value="InterPro"/>
</dbReference>
<dbReference type="PANTHER" id="PTHR11552:SF134">
    <property type="entry name" value="GLUCOSE-METHANOL-CHOLINE OXIDOREDUCTASE N-TERMINAL DOMAIN-CONTAINING PROTEIN"/>
    <property type="match status" value="1"/>
</dbReference>
<dbReference type="PROSITE" id="PS00624">
    <property type="entry name" value="GMC_OXRED_2"/>
    <property type="match status" value="1"/>
</dbReference>
<dbReference type="InterPro" id="IPR011009">
    <property type="entry name" value="Kinase-like_dom_sf"/>
</dbReference>
<evidence type="ECO:0000256" key="3">
    <source>
        <dbReference type="ARBA" id="ARBA00010790"/>
    </source>
</evidence>
<evidence type="ECO:0000256" key="2">
    <source>
        <dbReference type="ARBA" id="ARBA00004574"/>
    </source>
</evidence>
<keyword evidence="13" id="KW-0274">FAD</keyword>
<dbReference type="Pfam" id="PF05199">
    <property type="entry name" value="GMC_oxred_C"/>
    <property type="match status" value="1"/>
</dbReference>
<dbReference type="Pfam" id="PF00069">
    <property type="entry name" value="Pkinase"/>
    <property type="match status" value="1"/>
</dbReference>
<dbReference type="GO" id="GO:0000781">
    <property type="term" value="C:chromosome, telomeric region"/>
    <property type="evidence" value="ECO:0007669"/>
    <property type="project" value="UniProtKB-SubCell"/>
</dbReference>
<dbReference type="Gene3D" id="3.30.560.10">
    <property type="entry name" value="Glucose Oxidase, domain 3"/>
    <property type="match status" value="1"/>
</dbReference>
<dbReference type="SUPFAM" id="SSF54373">
    <property type="entry name" value="FAD-linked reductases, C-terminal domain"/>
    <property type="match status" value="1"/>
</dbReference>
<dbReference type="AlphaFoldDB" id="A0A0F4YSZ0"/>
<dbReference type="EC" id="2.7.11.1" evidence="5"/>
<evidence type="ECO:0000256" key="13">
    <source>
        <dbReference type="RuleBase" id="RU003968"/>
    </source>
</evidence>
<comment type="function">
    <text evidence="1">Component of the EKC/KEOPS complex that is required for the formation of a threonylcarbamoyl group on adenosine at position 37 (t(6)A37) in tRNAs that read codons beginning with adenine. The complex is probably involved in the transfer of the threonylcarbamoyl moiety of threonylcarbamoyl-AMP (TC-AMP) to the N6 group of A37. BUD32 has ATPase activity in the context of the EKC/KEOPS complex and likely plays a supporting role to the catalytic subunit KAE1. The EKC/KEOPS complex also promotes both telomere uncapping and telomere elongation. The complex is required for efficient recruitment of transcriptional coactivators.</text>
</comment>
<keyword evidence="13" id="KW-0285">Flavoprotein</keyword>
<dbReference type="Pfam" id="PF00732">
    <property type="entry name" value="GMC_oxred_N"/>
    <property type="match status" value="1"/>
</dbReference>
<feature type="domain" description="Protein kinase" evidence="14">
    <location>
        <begin position="636"/>
        <end position="912"/>
    </location>
</feature>